<proteinExistence type="predicted"/>
<comment type="caution">
    <text evidence="1">The sequence shown here is derived from an EMBL/GenBank/DDBJ whole genome shotgun (WGS) entry which is preliminary data.</text>
</comment>
<dbReference type="Proteomes" id="UP000664940">
    <property type="component" value="Unassembled WGS sequence"/>
</dbReference>
<reference evidence="1 2" key="1">
    <citation type="journal article" date="2020" name="Nature">
        <title>Six reference-quality genomes reveal evolution of bat adaptations.</title>
        <authorList>
            <person name="Jebb D."/>
            <person name="Huang Z."/>
            <person name="Pippel M."/>
            <person name="Hughes G.M."/>
            <person name="Lavrichenko K."/>
            <person name="Devanna P."/>
            <person name="Winkler S."/>
            <person name="Jermiin L.S."/>
            <person name="Skirmuntt E.C."/>
            <person name="Katzourakis A."/>
            <person name="Burkitt-Gray L."/>
            <person name="Ray D.A."/>
            <person name="Sullivan K.A.M."/>
            <person name="Roscito J.G."/>
            <person name="Kirilenko B.M."/>
            <person name="Davalos L.M."/>
            <person name="Corthals A.P."/>
            <person name="Power M.L."/>
            <person name="Jones G."/>
            <person name="Ransome R.D."/>
            <person name="Dechmann D.K.N."/>
            <person name="Locatelli A.G."/>
            <person name="Puechmaille S.J."/>
            <person name="Fedrigo O."/>
            <person name="Jarvis E.D."/>
            <person name="Hiller M."/>
            <person name="Vernes S.C."/>
            <person name="Myers E.W."/>
            <person name="Teeling E.C."/>
        </authorList>
    </citation>
    <scope>NUCLEOTIDE SEQUENCE [LARGE SCALE GENOMIC DNA]</scope>
    <source>
        <strain evidence="1">Bat1K_MPI-CBG_1</strain>
    </source>
</reference>
<accession>A0A834AY24</accession>
<dbReference type="EMBL" id="JABVXQ010000003">
    <property type="protein sequence ID" value="KAF6119882.1"/>
    <property type="molecule type" value="Genomic_DNA"/>
</dbReference>
<gene>
    <name evidence="1" type="ORF">HJG60_010265</name>
</gene>
<evidence type="ECO:0000313" key="2">
    <source>
        <dbReference type="Proteomes" id="UP000664940"/>
    </source>
</evidence>
<dbReference type="AlphaFoldDB" id="A0A834AY24"/>
<name>A0A834AY24_9CHIR</name>
<sequence>MLTQHEGDKGGDVQTPPKPAVLFPVLSSRRPWGVGSHLTFRDSSDYPSSQPWPGPCPFFCILLPLALKTHIPTQMINRHHSWGHMGSLAGYDVTLHCCLLCPGCSPPSVAITTVLQGCHGQMSPTLSLPWLPNVLWGKQGVQLVRRRASAHQ</sequence>
<protein>
    <submittedName>
        <fullName evidence="1">Uncharacterized protein</fullName>
    </submittedName>
</protein>
<evidence type="ECO:0000313" key="1">
    <source>
        <dbReference type="EMBL" id="KAF6119882.1"/>
    </source>
</evidence>
<organism evidence="1 2">
    <name type="scientific">Phyllostomus discolor</name>
    <name type="common">pale spear-nosed bat</name>
    <dbReference type="NCBI Taxonomy" id="89673"/>
    <lineage>
        <taxon>Eukaryota</taxon>
        <taxon>Metazoa</taxon>
        <taxon>Chordata</taxon>
        <taxon>Craniata</taxon>
        <taxon>Vertebrata</taxon>
        <taxon>Euteleostomi</taxon>
        <taxon>Mammalia</taxon>
        <taxon>Eutheria</taxon>
        <taxon>Laurasiatheria</taxon>
        <taxon>Chiroptera</taxon>
        <taxon>Yangochiroptera</taxon>
        <taxon>Phyllostomidae</taxon>
        <taxon>Phyllostominae</taxon>
        <taxon>Phyllostomus</taxon>
    </lineage>
</organism>